<feature type="region of interest" description="Disordered" evidence="2">
    <location>
        <begin position="1"/>
        <end position="82"/>
    </location>
</feature>
<feature type="coiled-coil region" evidence="1">
    <location>
        <begin position="120"/>
        <end position="147"/>
    </location>
</feature>
<dbReference type="EMBL" id="JXJN01026169">
    <property type="status" value="NOT_ANNOTATED_CDS"/>
    <property type="molecule type" value="Genomic_DNA"/>
</dbReference>
<dbReference type="VEuPathDB" id="VectorBase:GPPI049862"/>
<name>A0A1B0C5Q8_9MUSC</name>
<proteinExistence type="predicted"/>
<dbReference type="EMBL" id="JXJN01026170">
    <property type="status" value="NOT_ANNOTATED_CDS"/>
    <property type="molecule type" value="Genomic_DNA"/>
</dbReference>
<reference evidence="4" key="1">
    <citation type="submission" date="2015-01" db="EMBL/GenBank/DDBJ databases">
        <authorList>
            <person name="Aksoy S."/>
            <person name="Warren W."/>
            <person name="Wilson R.K."/>
        </authorList>
    </citation>
    <scope>NUCLEOTIDE SEQUENCE [LARGE SCALE GENOMIC DNA]</scope>
    <source>
        <strain evidence="4">IAEA</strain>
    </source>
</reference>
<feature type="compositionally biased region" description="Basic and acidic residues" evidence="2">
    <location>
        <begin position="9"/>
        <end position="22"/>
    </location>
</feature>
<evidence type="ECO:0000256" key="1">
    <source>
        <dbReference type="SAM" id="Coils"/>
    </source>
</evidence>
<organism evidence="3 4">
    <name type="scientific">Glossina palpalis gambiensis</name>
    <dbReference type="NCBI Taxonomy" id="67801"/>
    <lineage>
        <taxon>Eukaryota</taxon>
        <taxon>Metazoa</taxon>
        <taxon>Ecdysozoa</taxon>
        <taxon>Arthropoda</taxon>
        <taxon>Hexapoda</taxon>
        <taxon>Insecta</taxon>
        <taxon>Pterygota</taxon>
        <taxon>Neoptera</taxon>
        <taxon>Endopterygota</taxon>
        <taxon>Diptera</taxon>
        <taxon>Brachycera</taxon>
        <taxon>Muscomorpha</taxon>
        <taxon>Hippoboscoidea</taxon>
        <taxon>Glossinidae</taxon>
        <taxon>Glossina</taxon>
    </lineage>
</organism>
<accession>A0A1B0C5Q8</accession>
<protein>
    <submittedName>
        <fullName evidence="3">Uncharacterized protein</fullName>
    </submittedName>
</protein>
<dbReference type="EnsemblMetazoa" id="GPPI049862-RA">
    <property type="protein sequence ID" value="GPPI049862-PA"/>
    <property type="gene ID" value="GPPI049862"/>
</dbReference>
<feature type="compositionally biased region" description="Basic and acidic residues" evidence="2">
    <location>
        <begin position="29"/>
        <end position="52"/>
    </location>
</feature>
<sequence>MGVSDEDSEKPKLRQLLREQLNRKKRREKQQGVEDGELAKNFKSLRDGKEDQGESSTSSVATITGKRTARKNATKAREKRNASKSDYIGRFKEVTERLYEQVLKFSEATSSEVRSLLTVAKDYEKLMMELVRENARLSGRIEELEKAPKTHVLHITTKFLFGVWYGNIRRGPSEGDEGTPITAVSDR</sequence>
<evidence type="ECO:0000313" key="3">
    <source>
        <dbReference type="EnsemblMetazoa" id="GPPI049862-PA"/>
    </source>
</evidence>
<dbReference type="Proteomes" id="UP000092460">
    <property type="component" value="Unassembled WGS sequence"/>
</dbReference>
<keyword evidence="1" id="KW-0175">Coiled coil</keyword>
<evidence type="ECO:0000313" key="4">
    <source>
        <dbReference type="Proteomes" id="UP000092460"/>
    </source>
</evidence>
<dbReference type="AlphaFoldDB" id="A0A1B0C5Q8"/>
<evidence type="ECO:0000256" key="2">
    <source>
        <dbReference type="SAM" id="MobiDB-lite"/>
    </source>
</evidence>
<reference evidence="3" key="2">
    <citation type="submission" date="2020-05" db="UniProtKB">
        <authorList>
            <consortium name="EnsemblMetazoa"/>
        </authorList>
    </citation>
    <scope>IDENTIFICATION</scope>
    <source>
        <strain evidence="3">IAEA</strain>
    </source>
</reference>
<keyword evidence="4" id="KW-1185">Reference proteome</keyword>